<dbReference type="EMBL" id="MU277226">
    <property type="protein sequence ID" value="KAI0059402.1"/>
    <property type="molecule type" value="Genomic_DNA"/>
</dbReference>
<reference evidence="1" key="2">
    <citation type="journal article" date="2022" name="New Phytol.">
        <title>Evolutionary transition to the ectomycorrhizal habit in the genomes of a hyperdiverse lineage of mushroom-forming fungi.</title>
        <authorList>
            <person name="Looney B."/>
            <person name="Miyauchi S."/>
            <person name="Morin E."/>
            <person name="Drula E."/>
            <person name="Courty P.E."/>
            <person name="Kohler A."/>
            <person name="Kuo A."/>
            <person name="LaButti K."/>
            <person name="Pangilinan J."/>
            <person name="Lipzen A."/>
            <person name="Riley R."/>
            <person name="Andreopoulos W."/>
            <person name="He G."/>
            <person name="Johnson J."/>
            <person name="Nolan M."/>
            <person name="Tritt A."/>
            <person name="Barry K.W."/>
            <person name="Grigoriev I.V."/>
            <person name="Nagy L.G."/>
            <person name="Hibbett D."/>
            <person name="Henrissat B."/>
            <person name="Matheny P.B."/>
            <person name="Labbe J."/>
            <person name="Martin F.M."/>
        </authorList>
    </citation>
    <scope>NUCLEOTIDE SEQUENCE</scope>
    <source>
        <strain evidence="1">HHB10654</strain>
    </source>
</reference>
<proteinExistence type="predicted"/>
<name>A0ACB8ST63_9AGAM</name>
<organism evidence="1 2">
    <name type="scientific">Artomyces pyxidatus</name>
    <dbReference type="NCBI Taxonomy" id="48021"/>
    <lineage>
        <taxon>Eukaryota</taxon>
        <taxon>Fungi</taxon>
        <taxon>Dikarya</taxon>
        <taxon>Basidiomycota</taxon>
        <taxon>Agaricomycotina</taxon>
        <taxon>Agaricomycetes</taxon>
        <taxon>Russulales</taxon>
        <taxon>Auriscalpiaceae</taxon>
        <taxon>Artomyces</taxon>
    </lineage>
</organism>
<gene>
    <name evidence="1" type="ORF">BV25DRAFT_1918438</name>
</gene>
<comment type="caution">
    <text evidence="1">The sequence shown here is derived from an EMBL/GenBank/DDBJ whole genome shotgun (WGS) entry which is preliminary data.</text>
</comment>
<dbReference type="Proteomes" id="UP000814140">
    <property type="component" value="Unassembled WGS sequence"/>
</dbReference>
<sequence length="241" mass="25075">MPPTIIYHFNTSYYFNGFPPSSLHPAATTTSHPPVITYTMTTTTTTTDSPPESPTGGAFELPLPEGFLGHPAIWNPPGLSLPDAAASSSVANSPFTPEHDLPTATPSMAFAPTEAAANADAGGVWDSILSSSVMNMSISAPDPETPPPSPSSAHGFDADAPPTTMSPLQGLVHLPSLPAVPAQAAAAVDVEVLTGGAQVEVGKVVHWKAMIAHGLERAERRLPISPMNLFLTFLVLAAFLY</sequence>
<evidence type="ECO:0000313" key="1">
    <source>
        <dbReference type="EMBL" id="KAI0059402.1"/>
    </source>
</evidence>
<reference evidence="1" key="1">
    <citation type="submission" date="2021-03" db="EMBL/GenBank/DDBJ databases">
        <authorList>
            <consortium name="DOE Joint Genome Institute"/>
            <person name="Ahrendt S."/>
            <person name="Looney B.P."/>
            <person name="Miyauchi S."/>
            <person name="Morin E."/>
            <person name="Drula E."/>
            <person name="Courty P.E."/>
            <person name="Chicoki N."/>
            <person name="Fauchery L."/>
            <person name="Kohler A."/>
            <person name="Kuo A."/>
            <person name="Labutti K."/>
            <person name="Pangilinan J."/>
            <person name="Lipzen A."/>
            <person name="Riley R."/>
            <person name="Andreopoulos W."/>
            <person name="He G."/>
            <person name="Johnson J."/>
            <person name="Barry K.W."/>
            <person name="Grigoriev I.V."/>
            <person name="Nagy L."/>
            <person name="Hibbett D."/>
            <person name="Henrissat B."/>
            <person name="Matheny P.B."/>
            <person name="Labbe J."/>
            <person name="Martin F."/>
        </authorList>
    </citation>
    <scope>NUCLEOTIDE SEQUENCE</scope>
    <source>
        <strain evidence="1">HHB10654</strain>
    </source>
</reference>
<evidence type="ECO:0000313" key="2">
    <source>
        <dbReference type="Proteomes" id="UP000814140"/>
    </source>
</evidence>
<accession>A0ACB8ST63</accession>
<keyword evidence="2" id="KW-1185">Reference proteome</keyword>
<protein>
    <submittedName>
        <fullName evidence="1">Uncharacterized protein</fullName>
    </submittedName>
</protein>